<accession>A0ABU8UF13</accession>
<feature type="region of interest" description="Disordered" evidence="1">
    <location>
        <begin position="1"/>
        <end position="26"/>
    </location>
</feature>
<dbReference type="Proteomes" id="UP001382904">
    <property type="component" value="Unassembled WGS sequence"/>
</dbReference>
<dbReference type="EMBL" id="JBBKAM010000005">
    <property type="protein sequence ID" value="MEJ8646481.1"/>
    <property type="molecule type" value="Genomic_DNA"/>
</dbReference>
<proteinExistence type="predicted"/>
<protein>
    <submittedName>
        <fullName evidence="2">Uncharacterized protein</fullName>
    </submittedName>
</protein>
<gene>
    <name evidence="2" type="ORF">WKI68_44815</name>
</gene>
<keyword evidence="3" id="KW-1185">Reference proteome</keyword>
<evidence type="ECO:0000256" key="1">
    <source>
        <dbReference type="SAM" id="MobiDB-lite"/>
    </source>
</evidence>
<evidence type="ECO:0000313" key="2">
    <source>
        <dbReference type="EMBL" id="MEJ8646481.1"/>
    </source>
</evidence>
<name>A0ABU8UF13_9ACTN</name>
<organism evidence="2 3">
    <name type="scientific">Streptomyces caledonius</name>
    <dbReference type="NCBI Taxonomy" id="3134107"/>
    <lineage>
        <taxon>Bacteria</taxon>
        <taxon>Bacillati</taxon>
        <taxon>Actinomycetota</taxon>
        <taxon>Actinomycetes</taxon>
        <taxon>Kitasatosporales</taxon>
        <taxon>Streptomycetaceae</taxon>
        <taxon>Streptomyces</taxon>
    </lineage>
</organism>
<comment type="caution">
    <text evidence="2">The sequence shown here is derived from an EMBL/GenBank/DDBJ whole genome shotgun (WGS) entry which is preliminary data.</text>
</comment>
<evidence type="ECO:0000313" key="3">
    <source>
        <dbReference type="Proteomes" id="UP001382904"/>
    </source>
</evidence>
<sequence>MTETNRTGAGAGAGVPGSRTRRTKPCQWCGRPVPQPFPVVRKLHCNTGHWISDVRANFWRRLWDNL</sequence>
<reference evidence="2 3" key="1">
    <citation type="submission" date="2024-03" db="EMBL/GenBank/DDBJ databases">
        <title>Novel Streptomyces species of biotechnological and ecological value are a feature of Machair soil.</title>
        <authorList>
            <person name="Prole J.R."/>
            <person name="Goodfellow M."/>
            <person name="Allenby N."/>
            <person name="Ward A.C."/>
        </authorList>
    </citation>
    <scope>NUCLEOTIDE SEQUENCE [LARGE SCALE GENOMIC DNA]</scope>
    <source>
        <strain evidence="2 3">MS1.HAVA.3</strain>
    </source>
</reference>